<sequence>MAVQRPDSGYSWVIVVCCAFIHFALFGLFRSGGVMYVAILQNYDVSREEASWPFALCAAVFQLVGPAVSIITHYISQRKACLLGCAIATIGIAACYFAESVMWIIVFYGVIHGLGFGLVVTLIPVTLNQYFVKHRATAIGMAFSGGTLSSLVFPAAMEWMLEKYSLRESFLLLSGVVMNTLVASCFLRAPPWIEKAKETKVKLLEEGSDAKDSGVSTSDDGHNEPKEAAIPTVYKIITHHNLESNQSSFERDNSATQQSSLCETTKIAGESLQDISSSLTVDKSSDNTNSDTLYSNNDSVLFDGSDAKIESHKSHATSDNDFIKNEPEVKKPLMSNVQINVAPKKNVKELEEGDTARSRAFHSISNILKQPVFYLITFTMSIYFLGVHSFFMVIVDFAKDKGIPESKGIYIISMFSITDFFGRACLGWITDRNYISRKAMIALNLAILGVLYQIYPVIYSLPVILAVSAINGLAVGSSITLFFVLQAECLGMKSLTLVIGLTSFINGTLSLLRPGIIGLFRDVIGSYNWMFHFLGIISILFSVIWVVESWRSKERKSCNRVQDKKACDNKDVC</sequence>
<feature type="transmembrane region" description="Helical" evidence="3">
    <location>
        <begin position="441"/>
        <end position="458"/>
    </location>
</feature>
<reference evidence="5 6" key="1">
    <citation type="submission" date="2024-04" db="EMBL/GenBank/DDBJ databases">
        <authorList>
            <person name="Rising A."/>
            <person name="Reimegard J."/>
            <person name="Sonavane S."/>
            <person name="Akerstrom W."/>
            <person name="Nylinder S."/>
            <person name="Hedman E."/>
            <person name="Kallberg Y."/>
        </authorList>
    </citation>
    <scope>NUCLEOTIDE SEQUENCE [LARGE SCALE GENOMIC DNA]</scope>
</reference>
<evidence type="ECO:0000259" key="4">
    <source>
        <dbReference type="PROSITE" id="PS50850"/>
    </source>
</evidence>
<dbReference type="GO" id="GO:0016020">
    <property type="term" value="C:membrane"/>
    <property type="evidence" value="ECO:0007669"/>
    <property type="project" value="UniProtKB-SubCell"/>
</dbReference>
<feature type="transmembrane region" description="Helical" evidence="3">
    <location>
        <begin position="464"/>
        <end position="485"/>
    </location>
</feature>
<keyword evidence="3" id="KW-0812">Transmembrane</keyword>
<dbReference type="InterPro" id="IPR020846">
    <property type="entry name" value="MFS_dom"/>
</dbReference>
<dbReference type="PROSITE" id="PS50850">
    <property type="entry name" value="MFS"/>
    <property type="match status" value="1"/>
</dbReference>
<protein>
    <recommendedName>
        <fullName evidence="4">Major facilitator superfamily (MFS) profile domain-containing protein</fullName>
    </recommendedName>
</protein>
<dbReference type="Gene3D" id="1.20.1250.20">
    <property type="entry name" value="MFS general substrate transporter like domains"/>
    <property type="match status" value="2"/>
</dbReference>
<proteinExistence type="predicted"/>
<feature type="transmembrane region" description="Helical" evidence="3">
    <location>
        <begin position="105"/>
        <end position="127"/>
    </location>
</feature>
<feature type="transmembrane region" description="Helical" evidence="3">
    <location>
        <begin position="139"/>
        <end position="157"/>
    </location>
</feature>
<keyword evidence="3" id="KW-1133">Transmembrane helix</keyword>
<gene>
    <name evidence="5" type="ORF">LARSCL_LOCUS3643</name>
</gene>
<comment type="caution">
    <text evidence="5">The sequence shown here is derived from an EMBL/GenBank/DDBJ whole genome shotgun (WGS) entry which is preliminary data.</text>
</comment>
<dbReference type="InterPro" id="IPR036259">
    <property type="entry name" value="MFS_trans_sf"/>
</dbReference>
<evidence type="ECO:0000256" key="2">
    <source>
        <dbReference type="SAM" id="MobiDB-lite"/>
    </source>
</evidence>
<comment type="subcellular location">
    <subcellularLocation>
        <location evidence="1">Membrane</location>
        <topology evidence="1">Multi-pass membrane protein</topology>
    </subcellularLocation>
</comment>
<dbReference type="InterPro" id="IPR011701">
    <property type="entry name" value="MFS"/>
</dbReference>
<dbReference type="GO" id="GO:0008028">
    <property type="term" value="F:monocarboxylic acid transmembrane transporter activity"/>
    <property type="evidence" value="ECO:0007669"/>
    <property type="project" value="TreeGrafter"/>
</dbReference>
<evidence type="ECO:0000313" key="5">
    <source>
        <dbReference type="EMBL" id="CAL1267400.1"/>
    </source>
</evidence>
<feature type="region of interest" description="Disordered" evidence="2">
    <location>
        <begin position="207"/>
        <end position="227"/>
    </location>
</feature>
<name>A0AAV1Z715_9ARAC</name>
<keyword evidence="6" id="KW-1185">Reference proteome</keyword>
<dbReference type="AlphaFoldDB" id="A0AAV1Z715"/>
<feature type="transmembrane region" description="Helical" evidence="3">
    <location>
        <begin position="12"/>
        <end position="39"/>
    </location>
</feature>
<dbReference type="InterPro" id="IPR050327">
    <property type="entry name" value="Proton-linked_MCT"/>
</dbReference>
<dbReference type="SUPFAM" id="SSF103473">
    <property type="entry name" value="MFS general substrate transporter"/>
    <property type="match status" value="1"/>
</dbReference>
<feature type="transmembrane region" description="Helical" evidence="3">
    <location>
        <begin position="169"/>
        <end position="187"/>
    </location>
</feature>
<feature type="transmembrane region" description="Helical" evidence="3">
    <location>
        <begin position="409"/>
        <end position="429"/>
    </location>
</feature>
<dbReference type="EMBL" id="CAXIEN010000028">
    <property type="protein sequence ID" value="CAL1267400.1"/>
    <property type="molecule type" value="Genomic_DNA"/>
</dbReference>
<feature type="transmembrane region" description="Helical" evidence="3">
    <location>
        <begin position="80"/>
        <end position="99"/>
    </location>
</feature>
<feature type="transmembrane region" description="Helical" evidence="3">
    <location>
        <begin position="51"/>
        <end position="71"/>
    </location>
</feature>
<feature type="transmembrane region" description="Helical" evidence="3">
    <location>
        <begin position="529"/>
        <end position="547"/>
    </location>
</feature>
<organism evidence="5 6">
    <name type="scientific">Larinioides sclopetarius</name>
    <dbReference type="NCBI Taxonomy" id="280406"/>
    <lineage>
        <taxon>Eukaryota</taxon>
        <taxon>Metazoa</taxon>
        <taxon>Ecdysozoa</taxon>
        <taxon>Arthropoda</taxon>
        <taxon>Chelicerata</taxon>
        <taxon>Arachnida</taxon>
        <taxon>Araneae</taxon>
        <taxon>Araneomorphae</taxon>
        <taxon>Entelegynae</taxon>
        <taxon>Araneoidea</taxon>
        <taxon>Araneidae</taxon>
        <taxon>Larinioides</taxon>
    </lineage>
</organism>
<feature type="transmembrane region" description="Helical" evidence="3">
    <location>
        <begin position="497"/>
        <end position="517"/>
    </location>
</feature>
<accession>A0AAV1Z715</accession>
<dbReference type="PANTHER" id="PTHR11360:SF303">
    <property type="entry name" value="MAJOR FACILITATOR SUPERFAMILY (MFS) PROFILE DOMAIN-CONTAINING PROTEIN"/>
    <property type="match status" value="1"/>
</dbReference>
<feature type="domain" description="Major facilitator superfamily (MFS) profile" evidence="4">
    <location>
        <begin position="372"/>
        <end position="573"/>
    </location>
</feature>
<keyword evidence="3" id="KW-0472">Membrane</keyword>
<feature type="transmembrane region" description="Helical" evidence="3">
    <location>
        <begin position="372"/>
        <end position="397"/>
    </location>
</feature>
<evidence type="ECO:0000313" key="6">
    <source>
        <dbReference type="Proteomes" id="UP001497382"/>
    </source>
</evidence>
<dbReference type="PANTHER" id="PTHR11360">
    <property type="entry name" value="MONOCARBOXYLATE TRANSPORTER"/>
    <property type="match status" value="1"/>
</dbReference>
<dbReference type="Pfam" id="PF07690">
    <property type="entry name" value="MFS_1"/>
    <property type="match status" value="2"/>
</dbReference>
<evidence type="ECO:0000256" key="3">
    <source>
        <dbReference type="SAM" id="Phobius"/>
    </source>
</evidence>
<dbReference type="Proteomes" id="UP001497382">
    <property type="component" value="Unassembled WGS sequence"/>
</dbReference>
<evidence type="ECO:0000256" key="1">
    <source>
        <dbReference type="ARBA" id="ARBA00004141"/>
    </source>
</evidence>